<evidence type="ECO:0000256" key="3">
    <source>
        <dbReference type="ARBA" id="ARBA00022737"/>
    </source>
</evidence>
<dbReference type="SFLD" id="SFLDG01016">
    <property type="entry name" value="Prenyltransferase_Like_2"/>
    <property type="match status" value="1"/>
</dbReference>
<dbReference type="InterPro" id="IPR032696">
    <property type="entry name" value="SQ_cyclase_C"/>
</dbReference>
<dbReference type="PANTHER" id="PTHR11764">
    <property type="entry name" value="TERPENE CYCLASE/MUTASE FAMILY MEMBER"/>
    <property type="match status" value="1"/>
</dbReference>
<evidence type="ECO:0000259" key="6">
    <source>
        <dbReference type="Pfam" id="PF13249"/>
    </source>
</evidence>
<dbReference type="Pfam" id="PF13249">
    <property type="entry name" value="SQHop_cyclase_N"/>
    <property type="match status" value="1"/>
</dbReference>
<dbReference type="PANTHER" id="PTHR11764:SF20">
    <property type="entry name" value="LANOSTEROL SYNTHASE"/>
    <property type="match status" value="1"/>
</dbReference>
<accession>A0A0A5IAX7</accession>
<dbReference type="Pfam" id="PF13243">
    <property type="entry name" value="SQHop_cyclase_C"/>
    <property type="match status" value="1"/>
</dbReference>
<name>A0A0A5IAX7_9BACI</name>
<comment type="caution">
    <text evidence="7">The sequence shown here is derived from an EMBL/GenBank/DDBJ whole genome shotgun (WGS) entry which is preliminary data.</text>
</comment>
<comment type="similarity">
    <text evidence="2">Belongs to the terpene cyclase/mutase family.</text>
</comment>
<dbReference type="GO" id="GO:0005811">
    <property type="term" value="C:lipid droplet"/>
    <property type="evidence" value="ECO:0007669"/>
    <property type="project" value="InterPro"/>
</dbReference>
<evidence type="ECO:0000256" key="4">
    <source>
        <dbReference type="ARBA" id="ARBA00023235"/>
    </source>
</evidence>
<sequence length="612" mass="69213">MRLLQDKAYEHQRTDGSFSFCFENSPMTDAWMVILLKSLGVKDDSFIASLTDRLLRLQHKEGYFELYKDEGRNLSATIEAYYALLLAQVVDQSDERMKRAEAFIVQHGGLEAASSLTKVMLAVTGQMEWPRVYHIPILFALLPPTAPLSFYDFGGYARVHMSPILILSDSRFKLIRRGSPTLTHLHKYRDTTSTQDMRERDFLQAVHEGLKTLVGIPNELVKRARRTLETYMLQRIEPDGTLYSYFSSTFLMIYALLALGYSKRDPIIIKAIQGLKGLRFETKLGIHIQNSPSTVWDTSLLTYALHQSGITQTSSSLVKAVSYIARQQHTRFGDWAKNNQAATPGGFGFSPTNTINPDIDDTTAALRAIQPHLTSSSPLRSAWDRGLRFVLTMQNSDGGWPAFEKDTYKSILTYTPLDGAEAAAIDPSTADLTGRTLHFLGKDANLTLLQPNIQKAVEWLISHQEKDGSWYGRWGICYTYGTWAALTGMKAVGVSHEDDSVQRGLEWLERIQLPDGGWGESCRSDVERSYIPLHHSTISHTCWALEVLLAWNNEMTPAIEKGIKRLIMLVHEPDAWYSYPTGAGLPGDFYIYYHSYNIIWPLLVLSEYRKKA</sequence>
<protein>
    <submittedName>
        <fullName evidence="7">Squalene-hopene cyclase</fullName>
    </submittedName>
</protein>
<evidence type="ECO:0000313" key="8">
    <source>
        <dbReference type="Proteomes" id="UP000030528"/>
    </source>
</evidence>
<evidence type="ECO:0000313" key="7">
    <source>
        <dbReference type="EMBL" id="KGX92982.1"/>
    </source>
</evidence>
<dbReference type="NCBIfam" id="TIGR01787">
    <property type="entry name" value="squalene_cyclas"/>
    <property type="match status" value="1"/>
</dbReference>
<comment type="pathway">
    <text evidence="1">Secondary metabolite biosynthesis; hopanoid biosynthesis.</text>
</comment>
<feature type="domain" description="Squalene cyclase N-terminal" evidence="6">
    <location>
        <begin position="5"/>
        <end position="282"/>
    </location>
</feature>
<dbReference type="PROSITE" id="PS01074">
    <property type="entry name" value="TERPENE_SYNTHASES"/>
    <property type="match status" value="1"/>
</dbReference>
<evidence type="ECO:0000256" key="2">
    <source>
        <dbReference type="ARBA" id="ARBA00009755"/>
    </source>
</evidence>
<dbReference type="EMBL" id="AVPE01000004">
    <property type="protein sequence ID" value="KGX92982.1"/>
    <property type="molecule type" value="Genomic_DNA"/>
</dbReference>
<dbReference type="STRING" id="1385510.GCA_000425205_01634"/>
<evidence type="ECO:0000259" key="5">
    <source>
        <dbReference type="Pfam" id="PF13243"/>
    </source>
</evidence>
<dbReference type="UniPathway" id="UPA00337"/>
<dbReference type="InterPro" id="IPR002365">
    <property type="entry name" value="Terpene_synthase_CS"/>
</dbReference>
<dbReference type="SUPFAM" id="SSF48239">
    <property type="entry name" value="Terpenoid cyclases/Protein prenyltransferases"/>
    <property type="match status" value="2"/>
</dbReference>
<dbReference type="GO" id="GO:0016104">
    <property type="term" value="P:triterpenoid biosynthetic process"/>
    <property type="evidence" value="ECO:0007669"/>
    <property type="project" value="InterPro"/>
</dbReference>
<dbReference type="GO" id="GO:0016866">
    <property type="term" value="F:intramolecular transferase activity"/>
    <property type="evidence" value="ECO:0007669"/>
    <property type="project" value="InterPro"/>
</dbReference>
<dbReference type="Gene3D" id="1.50.10.20">
    <property type="match status" value="2"/>
</dbReference>
<reference evidence="7 8" key="1">
    <citation type="submission" date="2013-08" db="EMBL/GenBank/DDBJ databases">
        <authorList>
            <person name="Huang J."/>
            <person name="Wang G."/>
        </authorList>
    </citation>
    <scope>NUCLEOTIDE SEQUENCE [LARGE SCALE GENOMIC DNA]</scope>
    <source>
        <strain evidence="7 8">JSM 076056</strain>
    </source>
</reference>
<dbReference type="InterPro" id="IPR018333">
    <property type="entry name" value="Squalene_cyclase"/>
</dbReference>
<dbReference type="AlphaFoldDB" id="A0A0A5IAX7"/>
<dbReference type="InterPro" id="IPR032697">
    <property type="entry name" value="SQ_cyclase_N"/>
</dbReference>
<gene>
    <name evidence="7" type="ORF">N781_14010</name>
</gene>
<organism evidence="7 8">
    <name type="scientific">Pontibacillus halophilus JSM 076056 = DSM 19796</name>
    <dbReference type="NCBI Taxonomy" id="1385510"/>
    <lineage>
        <taxon>Bacteria</taxon>
        <taxon>Bacillati</taxon>
        <taxon>Bacillota</taxon>
        <taxon>Bacilli</taxon>
        <taxon>Bacillales</taxon>
        <taxon>Bacillaceae</taxon>
        <taxon>Pontibacillus</taxon>
    </lineage>
</organism>
<keyword evidence="8" id="KW-1185">Reference proteome</keyword>
<dbReference type="InterPro" id="IPR008930">
    <property type="entry name" value="Terpenoid_cyclase/PrenylTrfase"/>
</dbReference>
<feature type="domain" description="Squalene cyclase C-terminal" evidence="5">
    <location>
        <begin position="293"/>
        <end position="610"/>
    </location>
</feature>
<dbReference type="eggNOG" id="COG1657">
    <property type="taxonomic scope" value="Bacteria"/>
</dbReference>
<keyword evidence="4" id="KW-0413">Isomerase</keyword>
<keyword evidence="3" id="KW-0677">Repeat</keyword>
<dbReference type="Proteomes" id="UP000030528">
    <property type="component" value="Unassembled WGS sequence"/>
</dbReference>
<proteinExistence type="inferred from homology"/>
<evidence type="ECO:0000256" key="1">
    <source>
        <dbReference type="ARBA" id="ARBA00004999"/>
    </source>
</evidence>